<sequence length="153" mass="17729">IETEIEKYRQQAASMKAEPDFFRIKWKRDRKTLENQMLEKDNTIKKQSEELCAQKEDVAGARIIQAELQVALQALQYKLESTHLKEDQKALMERPGASYRAHSGPKRYPGQHFQTRNHRHAYPIAHSCTGSATGSAKNYREHEDVFRGPRGYV</sequence>
<evidence type="ECO:0000313" key="1">
    <source>
        <dbReference type="EnsemblMetazoa" id="G20383.1:cds"/>
    </source>
</evidence>
<protein>
    <submittedName>
        <fullName evidence="1">Uncharacterized protein</fullName>
    </submittedName>
</protein>
<accession>A0A8W8JPQ8</accession>
<dbReference type="AlphaFoldDB" id="A0A8W8JPQ8"/>
<evidence type="ECO:0000313" key="2">
    <source>
        <dbReference type="Proteomes" id="UP000005408"/>
    </source>
</evidence>
<keyword evidence="2" id="KW-1185">Reference proteome</keyword>
<dbReference type="Proteomes" id="UP000005408">
    <property type="component" value="Unassembled WGS sequence"/>
</dbReference>
<organism evidence="1 2">
    <name type="scientific">Magallana gigas</name>
    <name type="common">Pacific oyster</name>
    <name type="synonym">Crassostrea gigas</name>
    <dbReference type="NCBI Taxonomy" id="29159"/>
    <lineage>
        <taxon>Eukaryota</taxon>
        <taxon>Metazoa</taxon>
        <taxon>Spiralia</taxon>
        <taxon>Lophotrochozoa</taxon>
        <taxon>Mollusca</taxon>
        <taxon>Bivalvia</taxon>
        <taxon>Autobranchia</taxon>
        <taxon>Pteriomorphia</taxon>
        <taxon>Ostreida</taxon>
        <taxon>Ostreoidea</taxon>
        <taxon>Ostreidae</taxon>
        <taxon>Magallana</taxon>
    </lineage>
</organism>
<proteinExistence type="predicted"/>
<name>A0A8W8JPQ8_MAGGI</name>
<reference evidence="1" key="1">
    <citation type="submission" date="2022-08" db="UniProtKB">
        <authorList>
            <consortium name="EnsemblMetazoa"/>
        </authorList>
    </citation>
    <scope>IDENTIFICATION</scope>
    <source>
        <strain evidence="1">05x7-T-G4-1.051#20</strain>
    </source>
</reference>
<dbReference type="EnsemblMetazoa" id="G20383.1">
    <property type="protein sequence ID" value="G20383.1:cds"/>
    <property type="gene ID" value="G20383"/>
</dbReference>